<dbReference type="PANTHER" id="PTHR12886">
    <property type="entry name" value="PIG-M MANNOSYLTRANSFERASE"/>
    <property type="match status" value="1"/>
</dbReference>
<dbReference type="RefSeq" id="XP_031853983.1">
    <property type="nucleotide sequence ID" value="XM_031998092.1"/>
</dbReference>
<evidence type="ECO:0000256" key="10">
    <source>
        <dbReference type="ARBA" id="ARBA00022989"/>
    </source>
</evidence>
<feature type="compositionally biased region" description="Polar residues" evidence="14">
    <location>
        <begin position="20"/>
        <end position="32"/>
    </location>
</feature>
<evidence type="ECO:0000256" key="9">
    <source>
        <dbReference type="ARBA" id="ARBA00022824"/>
    </source>
</evidence>
<dbReference type="PANTHER" id="PTHR12886:SF0">
    <property type="entry name" value="GPI MANNOSYLTRANSFERASE 1"/>
    <property type="match status" value="1"/>
</dbReference>
<evidence type="ECO:0000313" key="15">
    <source>
        <dbReference type="EMBL" id="VVT53041.1"/>
    </source>
</evidence>
<evidence type="ECO:0000256" key="11">
    <source>
        <dbReference type="ARBA" id="ARBA00023136"/>
    </source>
</evidence>
<dbReference type="Pfam" id="PF05007">
    <property type="entry name" value="Mannosyl_trans"/>
    <property type="match status" value="1"/>
</dbReference>
<feature type="transmembrane region" description="Helical" evidence="13">
    <location>
        <begin position="388"/>
        <end position="406"/>
    </location>
</feature>
<sequence>MGVQDPLESSAAQGPAETAASFSSGIDTSDTHASIRKASREKNTQTGKPPVAVVSKGNKILSFILRPKVAIAIAIIQRIIIFFWGLYQDANMEPRFTDIDYFVFTDASRFMASSTTTIVNGAPVTVSGTPYDRETYRYTPILAWLLVPTSTWFFSFGKVLFAVGDIVAGVLILRILIRIQKIQESKAVLYTSAVWLLNPMVSAISTRGSSEGLLGAIVMVFVYAVSARQIALAGLVAGFAVHFKIYPIIYIPTVIWSLASNTPEIKEKEEEKNEIRNKGRDSIFPASVAKKSAVLNFVNRDRVVFGVTSAVTFLLLTLWMYQIYGWPFLQHTYLHHLSRIDHRHNYSPYSTLLYMSSSPPATESYAAAVASGNGFREFAYKVLGQPSAWAFFPQLLLSGILLPLLFAKRDVPKTLFLQTFAFVTFNKVCTAQYFMWYMVLLPFYLPSLINYLTCADDKNKKKGCGVLVGLTMAGLWVGSQVLWVRQAYLVEFLGVSTFYPGLFTATLIFFIVNCLCLGLFIRAM</sequence>
<dbReference type="EC" id="2.4.1.-" evidence="13"/>
<dbReference type="GO" id="GO:0005789">
    <property type="term" value="C:endoplasmic reticulum membrane"/>
    <property type="evidence" value="ECO:0007669"/>
    <property type="project" value="UniProtKB-SubCell"/>
</dbReference>
<dbReference type="GO" id="GO:0006506">
    <property type="term" value="P:GPI anchor biosynthetic process"/>
    <property type="evidence" value="ECO:0007669"/>
    <property type="project" value="UniProtKB-UniPathway"/>
</dbReference>
<feature type="transmembrane region" description="Helical" evidence="13">
    <location>
        <begin position="212"/>
        <end position="241"/>
    </location>
</feature>
<comment type="similarity">
    <text evidence="3 13">Belongs to the PIGM family.</text>
</comment>
<evidence type="ECO:0000256" key="3">
    <source>
        <dbReference type="ARBA" id="ARBA00011071"/>
    </source>
</evidence>
<protein>
    <recommendedName>
        <fullName evidence="4 13">GPI mannosyltransferase 1</fullName>
        <ecNumber evidence="13">2.4.1.-</ecNumber>
    </recommendedName>
    <alternativeName>
        <fullName evidence="13">GPI mannosyltransferase I</fullName>
    </alternativeName>
</protein>
<feature type="transmembrane region" description="Helical" evidence="13">
    <location>
        <begin position="69"/>
        <end position="87"/>
    </location>
</feature>
<feature type="transmembrane region" description="Helical" evidence="13">
    <location>
        <begin position="498"/>
        <end position="521"/>
    </location>
</feature>
<feature type="region of interest" description="Disordered" evidence="14">
    <location>
        <begin position="1"/>
        <end position="50"/>
    </location>
</feature>
<keyword evidence="16" id="KW-1185">Reference proteome</keyword>
<reference evidence="15 16" key="1">
    <citation type="submission" date="2019-09" db="EMBL/GenBank/DDBJ databases">
        <authorList>
            <person name="Brejova B."/>
        </authorList>
    </citation>
    <scope>NUCLEOTIDE SEQUENCE [LARGE SCALE GENOMIC DNA]</scope>
</reference>
<evidence type="ECO:0000256" key="7">
    <source>
        <dbReference type="ARBA" id="ARBA00022679"/>
    </source>
</evidence>
<evidence type="ECO:0000256" key="4">
    <source>
        <dbReference type="ARBA" id="ARBA00013797"/>
    </source>
</evidence>
<comment type="pathway">
    <text evidence="2 13">Glycolipid biosynthesis; glycosylphosphatidylinositol-anchor biosynthesis.</text>
</comment>
<name>A0A5E8BQ23_9ASCO</name>
<dbReference type="GeneID" id="43582192"/>
<comment type="subcellular location">
    <subcellularLocation>
        <location evidence="1 13">Endoplasmic reticulum membrane</location>
        <topology evidence="1 13">Multi-pass membrane protein</topology>
    </subcellularLocation>
</comment>
<feature type="transmembrane region" description="Helical" evidence="13">
    <location>
        <begin position="464"/>
        <end position="483"/>
    </location>
</feature>
<keyword evidence="5 13" id="KW-0337">GPI-anchor biosynthesis</keyword>
<accession>A0A5E8BQ23</accession>
<dbReference type="GO" id="GO:1990529">
    <property type="term" value="C:glycosylphosphatidylinositol-mannosyltransferase I complex"/>
    <property type="evidence" value="ECO:0007669"/>
    <property type="project" value="TreeGrafter"/>
</dbReference>
<dbReference type="EMBL" id="CABVLU010000003">
    <property type="protein sequence ID" value="VVT53041.1"/>
    <property type="molecule type" value="Genomic_DNA"/>
</dbReference>
<evidence type="ECO:0000256" key="8">
    <source>
        <dbReference type="ARBA" id="ARBA00022692"/>
    </source>
</evidence>
<dbReference type="AlphaFoldDB" id="A0A5E8BQ23"/>
<gene>
    <name evidence="15" type="ORF">SAPINGB_P003374</name>
</gene>
<feature type="transmembrane region" description="Helical" evidence="13">
    <location>
        <begin position="152"/>
        <end position="176"/>
    </location>
</feature>
<dbReference type="InterPro" id="IPR007704">
    <property type="entry name" value="PIG-M"/>
</dbReference>
<evidence type="ECO:0000256" key="5">
    <source>
        <dbReference type="ARBA" id="ARBA00022502"/>
    </source>
</evidence>
<evidence type="ECO:0000256" key="2">
    <source>
        <dbReference type="ARBA" id="ARBA00004687"/>
    </source>
</evidence>
<dbReference type="OrthoDB" id="1741594at2759"/>
<evidence type="ECO:0000256" key="6">
    <source>
        <dbReference type="ARBA" id="ARBA00022676"/>
    </source>
</evidence>
<evidence type="ECO:0000313" key="16">
    <source>
        <dbReference type="Proteomes" id="UP000398389"/>
    </source>
</evidence>
<keyword evidence="11 13" id="KW-0472">Membrane</keyword>
<dbReference type="GO" id="GO:0004376">
    <property type="term" value="F:GPI mannosyltransferase activity"/>
    <property type="evidence" value="ECO:0007669"/>
    <property type="project" value="InterPro"/>
</dbReference>
<evidence type="ECO:0000256" key="14">
    <source>
        <dbReference type="SAM" id="MobiDB-lite"/>
    </source>
</evidence>
<organism evidence="15 16">
    <name type="scientific">Magnusiomyces paraingens</name>
    <dbReference type="NCBI Taxonomy" id="2606893"/>
    <lineage>
        <taxon>Eukaryota</taxon>
        <taxon>Fungi</taxon>
        <taxon>Dikarya</taxon>
        <taxon>Ascomycota</taxon>
        <taxon>Saccharomycotina</taxon>
        <taxon>Dipodascomycetes</taxon>
        <taxon>Dipodascales</taxon>
        <taxon>Dipodascaceae</taxon>
        <taxon>Magnusiomyces</taxon>
    </lineage>
</organism>
<evidence type="ECO:0000256" key="1">
    <source>
        <dbReference type="ARBA" id="ARBA00004477"/>
    </source>
</evidence>
<proteinExistence type="inferred from homology"/>
<dbReference type="UniPathway" id="UPA00196"/>
<dbReference type="GO" id="GO:0051751">
    <property type="term" value="F:alpha-1,4-mannosyltransferase activity"/>
    <property type="evidence" value="ECO:0007669"/>
    <property type="project" value="InterPro"/>
</dbReference>
<feature type="transmembrane region" description="Helical" evidence="13">
    <location>
        <begin position="303"/>
        <end position="324"/>
    </location>
</feature>
<keyword evidence="6 13" id="KW-0328">Glycosyltransferase</keyword>
<keyword evidence="9 13" id="KW-0256">Endoplasmic reticulum</keyword>
<comment type="function">
    <text evidence="12 13">Mannosyltransferase involved in glycosylphosphatidylinositol-anchor biosynthesis. Transfers the first alpha-1,4-mannose to GlcN-acyl-PI during GPI precursor assembly. Required for cell wall integrity.</text>
</comment>
<keyword evidence="7 13" id="KW-0808">Transferase</keyword>
<feature type="transmembrane region" description="Helical" evidence="13">
    <location>
        <begin position="434"/>
        <end position="452"/>
    </location>
</feature>
<keyword evidence="10 13" id="KW-1133">Transmembrane helix</keyword>
<dbReference type="Proteomes" id="UP000398389">
    <property type="component" value="Unassembled WGS sequence"/>
</dbReference>
<evidence type="ECO:0000256" key="12">
    <source>
        <dbReference type="ARBA" id="ARBA00025399"/>
    </source>
</evidence>
<evidence type="ECO:0000256" key="13">
    <source>
        <dbReference type="RuleBase" id="RU365064"/>
    </source>
</evidence>
<keyword evidence="8 13" id="KW-0812">Transmembrane</keyword>